<dbReference type="SUPFAM" id="SSF53098">
    <property type="entry name" value="Ribonuclease H-like"/>
    <property type="match status" value="1"/>
</dbReference>
<evidence type="ECO:0000313" key="5">
    <source>
        <dbReference type="EMBL" id="KAK4404454.1"/>
    </source>
</evidence>
<dbReference type="InterPro" id="IPR024752">
    <property type="entry name" value="Myb/SANT-like_dom"/>
</dbReference>
<evidence type="ECO:0000259" key="2">
    <source>
        <dbReference type="Pfam" id="PF05699"/>
    </source>
</evidence>
<dbReference type="PANTHER" id="PTHR46481">
    <property type="entry name" value="ZINC FINGER BED DOMAIN-CONTAINING PROTEIN 4"/>
    <property type="match status" value="1"/>
</dbReference>
<gene>
    <name evidence="5" type="ORF">Sango_0814000</name>
</gene>
<organism evidence="5 6">
    <name type="scientific">Sesamum angolense</name>
    <dbReference type="NCBI Taxonomy" id="2727404"/>
    <lineage>
        <taxon>Eukaryota</taxon>
        <taxon>Viridiplantae</taxon>
        <taxon>Streptophyta</taxon>
        <taxon>Embryophyta</taxon>
        <taxon>Tracheophyta</taxon>
        <taxon>Spermatophyta</taxon>
        <taxon>Magnoliopsida</taxon>
        <taxon>eudicotyledons</taxon>
        <taxon>Gunneridae</taxon>
        <taxon>Pentapetalae</taxon>
        <taxon>asterids</taxon>
        <taxon>lamiids</taxon>
        <taxon>Lamiales</taxon>
        <taxon>Pedaliaceae</taxon>
        <taxon>Sesamum</taxon>
    </lineage>
</organism>
<dbReference type="AlphaFoldDB" id="A0AAE1X349"/>
<evidence type="ECO:0000259" key="4">
    <source>
        <dbReference type="Pfam" id="PF14372"/>
    </source>
</evidence>
<sequence length="771" mass="89552">MIVHLGEGFRAYSQALEPRFVIPSRITVARDCMKLYVEEKKVLKKLLKSQRRILNFVVVENHKGATIGRVIEECLVEWNIEDILTLTVDNASSNDLAIDYLKRNTKWKRSILDNRFLHVRCCAHIVNLIVKEGLNEQSKCIVRIRNAIKYVRSSPSRFRIFKKRVDMEKIESKHLVSLDIDTRWNSTYLMLEHAKKFEWAFKRFEREDNAYALYFDSYDDVEGMAIRMKEKFDKYWSNIKNMNELLFVAVVLDPRYKMKYVSYCLNFMYGDGSSNALSLERNIEHALNDLYYHYLELYDSHTSQVRSDAPSPTIQDSEVDELGDVMKLIKSGFDKHLEQNENVERKSELLQYLSEPHEKRDEAFDILNWWKTNFSRCPVLSRVARDVLATPVSTIASEQAFSTSGRLLDPYRSSLDPKTVKALICAQSWLCSRPINIEVAIGEIEKYEEMHEGTSKLCGCRRKSDKGNSRRTWTQREEEVLVNALRTIITMGWKSEDGFRSGYLSQLESIMCKHFLNTDIRVGPHINSKIHVWKKYYKTLRGMMSKSGFGWDDSRCMVTVDSQDIWDEYCKIDPTARTMRYKTWPFYPAWREIFDKDRATGGVIVDANKKVDLQNTVKENDNHDCYVPSAEWCPNVGYVGNDKGVARDQQVNFNPNTTPTTNNKKSSSFTKKRKAHAAEQDDGLVNAVRTFCDSANERLGERIKKLIWDFEEVEKRSAVYETVGQVPGIDLNDQILISDRLVDNSKKMDLFFSLPDDARARMVGLMLKGKM</sequence>
<dbReference type="GO" id="GO:0008270">
    <property type="term" value="F:zinc ion binding"/>
    <property type="evidence" value="ECO:0007669"/>
    <property type="project" value="UniProtKB-KW"/>
</dbReference>
<keyword evidence="1" id="KW-0238">DNA-binding</keyword>
<dbReference type="InterPro" id="IPR012337">
    <property type="entry name" value="RNaseH-like_sf"/>
</dbReference>
<feature type="domain" description="Myb/SANT-like" evidence="3">
    <location>
        <begin position="472"/>
        <end position="569"/>
    </location>
</feature>
<dbReference type="GO" id="GO:0005634">
    <property type="term" value="C:nucleus"/>
    <property type="evidence" value="ECO:0007669"/>
    <property type="project" value="UniProtKB-SubCell"/>
</dbReference>
<protein>
    <submittedName>
        <fullName evidence="5">AC transposase</fullName>
    </submittedName>
</protein>
<dbReference type="GO" id="GO:0046983">
    <property type="term" value="F:protein dimerization activity"/>
    <property type="evidence" value="ECO:0007669"/>
    <property type="project" value="InterPro"/>
</dbReference>
<feature type="domain" description="hAT-like transposase RNase-H fold" evidence="4">
    <location>
        <begin position="220"/>
        <end position="294"/>
    </location>
</feature>
<comment type="caution">
    <text evidence="5">The sequence shown here is derived from an EMBL/GenBank/DDBJ whole genome shotgun (WGS) entry which is preliminary data.</text>
</comment>
<reference evidence="5" key="2">
    <citation type="journal article" date="2024" name="Plant">
        <title>Genomic evolution and insights into agronomic trait innovations of Sesamum species.</title>
        <authorList>
            <person name="Miao H."/>
            <person name="Wang L."/>
            <person name="Qu L."/>
            <person name="Liu H."/>
            <person name="Sun Y."/>
            <person name="Le M."/>
            <person name="Wang Q."/>
            <person name="Wei S."/>
            <person name="Zheng Y."/>
            <person name="Lin W."/>
            <person name="Duan Y."/>
            <person name="Cao H."/>
            <person name="Xiong S."/>
            <person name="Wang X."/>
            <person name="Wei L."/>
            <person name="Li C."/>
            <person name="Ma Q."/>
            <person name="Ju M."/>
            <person name="Zhao R."/>
            <person name="Li G."/>
            <person name="Mu C."/>
            <person name="Tian Q."/>
            <person name="Mei H."/>
            <person name="Zhang T."/>
            <person name="Gao T."/>
            <person name="Zhang H."/>
        </authorList>
    </citation>
    <scope>NUCLEOTIDE SEQUENCE</scope>
    <source>
        <strain evidence="5">K16</strain>
    </source>
</reference>
<dbReference type="InterPro" id="IPR008906">
    <property type="entry name" value="HATC_C_dom"/>
</dbReference>
<dbReference type="Pfam" id="PF12776">
    <property type="entry name" value="Myb_DNA-bind_3"/>
    <property type="match status" value="1"/>
</dbReference>
<name>A0AAE1X349_9LAMI</name>
<evidence type="ECO:0000259" key="3">
    <source>
        <dbReference type="Pfam" id="PF12776"/>
    </source>
</evidence>
<dbReference type="PANTHER" id="PTHR46481:SF8">
    <property type="entry name" value="ZINC FINGER BED DOMAIN-CONTAINING PROTEIN RICESLEEPER 1-LIKE"/>
    <property type="match status" value="1"/>
</dbReference>
<dbReference type="EMBL" id="JACGWL010000004">
    <property type="protein sequence ID" value="KAK4404454.1"/>
    <property type="molecule type" value="Genomic_DNA"/>
</dbReference>
<proteinExistence type="predicted"/>
<accession>A0AAE1X349</accession>
<dbReference type="Pfam" id="PF05699">
    <property type="entry name" value="Dimer_Tnp_hAT"/>
    <property type="match status" value="1"/>
</dbReference>
<keyword evidence="6" id="KW-1185">Reference proteome</keyword>
<reference evidence="5" key="1">
    <citation type="submission" date="2020-06" db="EMBL/GenBank/DDBJ databases">
        <authorList>
            <person name="Li T."/>
            <person name="Hu X."/>
            <person name="Zhang T."/>
            <person name="Song X."/>
            <person name="Zhang H."/>
            <person name="Dai N."/>
            <person name="Sheng W."/>
            <person name="Hou X."/>
            <person name="Wei L."/>
        </authorList>
    </citation>
    <scope>NUCLEOTIDE SEQUENCE</scope>
    <source>
        <strain evidence="5">K16</strain>
        <tissue evidence="5">Leaf</tissue>
    </source>
</reference>
<dbReference type="Proteomes" id="UP001289374">
    <property type="component" value="Unassembled WGS sequence"/>
</dbReference>
<dbReference type="GO" id="GO:0003677">
    <property type="term" value="F:DNA binding"/>
    <property type="evidence" value="ECO:0007669"/>
    <property type="project" value="UniProtKB-KW"/>
</dbReference>
<feature type="domain" description="HAT C-terminal dimerisation" evidence="2">
    <location>
        <begin position="348"/>
        <end position="430"/>
    </location>
</feature>
<evidence type="ECO:0000313" key="6">
    <source>
        <dbReference type="Proteomes" id="UP001289374"/>
    </source>
</evidence>
<dbReference type="InterPro" id="IPR052035">
    <property type="entry name" value="ZnF_BED_domain_contain"/>
</dbReference>
<dbReference type="Pfam" id="PF14372">
    <property type="entry name" value="hAT-like_RNase-H"/>
    <property type="match status" value="1"/>
</dbReference>
<evidence type="ECO:0000256" key="1">
    <source>
        <dbReference type="ARBA" id="ARBA00023125"/>
    </source>
</evidence>
<dbReference type="InterPro" id="IPR025525">
    <property type="entry name" value="hAT-like_transposase_RNase-H"/>
</dbReference>